<accession>A0ABP8WTW3</accession>
<comment type="caution">
    <text evidence="2">The sequence shown here is derived from an EMBL/GenBank/DDBJ whole genome shotgun (WGS) entry which is preliminary data.</text>
</comment>
<dbReference type="Proteomes" id="UP001501446">
    <property type="component" value="Unassembled WGS sequence"/>
</dbReference>
<reference evidence="3" key="1">
    <citation type="journal article" date="2019" name="Int. J. Syst. Evol. Microbiol.">
        <title>The Global Catalogue of Microorganisms (GCM) 10K type strain sequencing project: providing services to taxonomists for standard genome sequencing and annotation.</title>
        <authorList>
            <consortium name="The Broad Institute Genomics Platform"/>
            <consortium name="The Broad Institute Genome Sequencing Center for Infectious Disease"/>
            <person name="Wu L."/>
            <person name="Ma J."/>
        </authorList>
    </citation>
    <scope>NUCLEOTIDE SEQUENCE [LARGE SCALE GENOMIC DNA]</scope>
    <source>
        <strain evidence="3">JCM 18958</strain>
    </source>
</reference>
<proteinExistence type="predicted"/>
<protein>
    <submittedName>
        <fullName evidence="2">Uncharacterized protein</fullName>
    </submittedName>
</protein>
<name>A0ABP8WTW3_9MICC</name>
<gene>
    <name evidence="2" type="ORF">GCM10025781_11180</name>
</gene>
<evidence type="ECO:0000313" key="3">
    <source>
        <dbReference type="Proteomes" id="UP001501446"/>
    </source>
</evidence>
<feature type="region of interest" description="Disordered" evidence="1">
    <location>
        <begin position="23"/>
        <end position="57"/>
    </location>
</feature>
<organism evidence="2 3">
    <name type="scientific">Kocuria gwangalliensis</name>
    <dbReference type="NCBI Taxonomy" id="501592"/>
    <lineage>
        <taxon>Bacteria</taxon>
        <taxon>Bacillati</taxon>
        <taxon>Actinomycetota</taxon>
        <taxon>Actinomycetes</taxon>
        <taxon>Micrococcales</taxon>
        <taxon>Micrococcaceae</taxon>
        <taxon>Kocuria</taxon>
    </lineage>
</organism>
<keyword evidence="3" id="KW-1185">Reference proteome</keyword>
<evidence type="ECO:0000313" key="2">
    <source>
        <dbReference type="EMBL" id="GAA4695234.1"/>
    </source>
</evidence>
<evidence type="ECO:0000256" key="1">
    <source>
        <dbReference type="SAM" id="MobiDB-lite"/>
    </source>
</evidence>
<sequence>MGSITPPDPTRIVLVAAATAWASKAGVPEATPGTPWCSDTQKRRYPAASARRARSTV</sequence>
<dbReference type="EMBL" id="BAABLN010000010">
    <property type="protein sequence ID" value="GAA4695234.1"/>
    <property type="molecule type" value="Genomic_DNA"/>
</dbReference>